<name>A0A448YWX0_9STRA</name>
<dbReference type="InterPro" id="IPR036378">
    <property type="entry name" value="FAS1_dom_sf"/>
</dbReference>
<evidence type="ECO:0000256" key="1">
    <source>
        <dbReference type="SAM" id="SignalP"/>
    </source>
</evidence>
<evidence type="ECO:0000313" key="4">
    <source>
        <dbReference type="Proteomes" id="UP000291116"/>
    </source>
</evidence>
<dbReference type="PROSITE" id="PS50213">
    <property type="entry name" value="FAS1"/>
    <property type="match status" value="1"/>
</dbReference>
<organism evidence="3 4">
    <name type="scientific">Pseudo-nitzschia multistriata</name>
    <dbReference type="NCBI Taxonomy" id="183589"/>
    <lineage>
        <taxon>Eukaryota</taxon>
        <taxon>Sar</taxon>
        <taxon>Stramenopiles</taxon>
        <taxon>Ochrophyta</taxon>
        <taxon>Bacillariophyta</taxon>
        <taxon>Bacillariophyceae</taxon>
        <taxon>Bacillariophycidae</taxon>
        <taxon>Bacillariales</taxon>
        <taxon>Bacillariaceae</taxon>
        <taxon>Pseudo-nitzschia</taxon>
    </lineage>
</organism>
<dbReference type="OrthoDB" id="286301at2759"/>
<dbReference type="Gene3D" id="2.30.180.10">
    <property type="entry name" value="FAS1 domain"/>
    <property type="match status" value="1"/>
</dbReference>
<dbReference type="AlphaFoldDB" id="A0A448YWX0"/>
<sequence length="379" mass="41006">MTKPSSLCVLLILSATCSSVWARSRLSPPGSIAALQQQRRRMQTNGDDNDGIPSPGSAFVFDPPILTTSYVGGDCTGGGGPDTIFPGQLASIKNTAYGEFCIGDLVDGQIEYSLLDEITCTPWGIFERYSACTDETCNNCTPEAISYFQLEEILNEPNGYCYDLTYSRNPTSFDSDELFRVGYMFEDNADMSAASDYWSLIGLNSCIGTMVVEEAIDDDAALADDITCQSIPDLICNTAGYTVLCDLFTKWAPEVYEAASTDYYTLFAPSDVAFEKISGPLTDGSLSDEEIGAIFSYHATEGFVMMKDLVCGEKIEMAMAGNSRTKCTDGGATMFQMGGGNRSNNLFPVIDDADIMACNGIIHLVSEVMLPNFIPEGFV</sequence>
<dbReference type="PANTHER" id="PTHR10900">
    <property type="entry name" value="PERIOSTIN-RELATED"/>
    <property type="match status" value="1"/>
</dbReference>
<gene>
    <name evidence="3" type="ORF">PSNMU_V1.4_AUG-EV-PASAV3_0009830</name>
</gene>
<dbReference type="SUPFAM" id="SSF82153">
    <property type="entry name" value="FAS1 domain"/>
    <property type="match status" value="1"/>
</dbReference>
<feature type="signal peptide" evidence="1">
    <location>
        <begin position="1"/>
        <end position="22"/>
    </location>
</feature>
<dbReference type="Proteomes" id="UP000291116">
    <property type="component" value="Unassembled WGS sequence"/>
</dbReference>
<evidence type="ECO:0000313" key="3">
    <source>
        <dbReference type="EMBL" id="VEU34281.1"/>
    </source>
</evidence>
<proteinExistence type="predicted"/>
<dbReference type="EMBL" id="CAACVS010000024">
    <property type="protein sequence ID" value="VEU34281.1"/>
    <property type="molecule type" value="Genomic_DNA"/>
</dbReference>
<accession>A0A448YWX0</accession>
<dbReference type="Pfam" id="PF02469">
    <property type="entry name" value="Fasciclin"/>
    <property type="match status" value="1"/>
</dbReference>
<feature type="domain" description="FAS1" evidence="2">
    <location>
        <begin position="228"/>
        <end position="369"/>
    </location>
</feature>
<dbReference type="InterPro" id="IPR050904">
    <property type="entry name" value="Adhesion/Biosynth-related"/>
</dbReference>
<keyword evidence="4" id="KW-1185">Reference proteome</keyword>
<feature type="chain" id="PRO_5019527063" description="FAS1 domain-containing protein" evidence="1">
    <location>
        <begin position="23"/>
        <end position="379"/>
    </location>
</feature>
<keyword evidence="1" id="KW-0732">Signal</keyword>
<dbReference type="SMART" id="SM00554">
    <property type="entry name" value="FAS1"/>
    <property type="match status" value="1"/>
</dbReference>
<protein>
    <recommendedName>
        <fullName evidence="2">FAS1 domain-containing protein</fullName>
    </recommendedName>
</protein>
<reference evidence="3 4" key="1">
    <citation type="submission" date="2019-01" db="EMBL/GenBank/DDBJ databases">
        <authorList>
            <person name="Ferrante I. M."/>
        </authorList>
    </citation>
    <scope>NUCLEOTIDE SEQUENCE [LARGE SCALE GENOMIC DNA]</scope>
    <source>
        <strain evidence="3 4">B856</strain>
    </source>
</reference>
<evidence type="ECO:0000259" key="2">
    <source>
        <dbReference type="PROSITE" id="PS50213"/>
    </source>
</evidence>
<dbReference type="InterPro" id="IPR000782">
    <property type="entry name" value="FAS1_domain"/>
</dbReference>